<dbReference type="RefSeq" id="XP_018026664.1">
    <property type="nucleotide sequence ID" value="XM_018171175.2"/>
</dbReference>
<dbReference type="SUPFAM" id="SSF47473">
    <property type="entry name" value="EF-hand"/>
    <property type="match status" value="1"/>
</dbReference>
<dbReference type="Pfam" id="PF13833">
    <property type="entry name" value="EF-hand_8"/>
    <property type="match status" value="1"/>
</dbReference>
<keyword evidence="3" id="KW-0106">Calcium</keyword>
<evidence type="ECO:0000313" key="7">
    <source>
        <dbReference type="RefSeq" id="XP_018026664.1"/>
    </source>
</evidence>
<feature type="domain" description="EF-hand" evidence="5">
    <location>
        <begin position="214"/>
        <end position="249"/>
    </location>
</feature>
<protein>
    <submittedName>
        <fullName evidence="7">45 kDa calcium-binding protein isoform X1</fullName>
    </submittedName>
</protein>
<evidence type="ECO:0000256" key="4">
    <source>
        <dbReference type="SAM" id="Phobius"/>
    </source>
</evidence>
<keyword evidence="4" id="KW-0812">Transmembrane</keyword>
<dbReference type="PANTHER" id="PTHR10827">
    <property type="entry name" value="RETICULOCALBIN"/>
    <property type="match status" value="1"/>
</dbReference>
<dbReference type="GO" id="GO:0005783">
    <property type="term" value="C:endoplasmic reticulum"/>
    <property type="evidence" value="ECO:0007669"/>
    <property type="project" value="TreeGrafter"/>
</dbReference>
<feature type="transmembrane region" description="Helical" evidence="4">
    <location>
        <begin position="12"/>
        <end position="35"/>
    </location>
</feature>
<dbReference type="GO" id="GO:0005509">
    <property type="term" value="F:calcium ion binding"/>
    <property type="evidence" value="ECO:0007669"/>
    <property type="project" value="InterPro"/>
</dbReference>
<dbReference type="InterPro" id="IPR002048">
    <property type="entry name" value="EF_hand_dom"/>
</dbReference>
<keyword evidence="6" id="KW-1185">Reference proteome</keyword>
<dbReference type="InterPro" id="IPR018247">
    <property type="entry name" value="EF_Hand_1_Ca_BS"/>
</dbReference>
<dbReference type="PANTHER" id="PTHR10827:SF98">
    <property type="entry name" value="45 KDA CALCIUM-BINDING PROTEIN"/>
    <property type="match status" value="1"/>
</dbReference>
<dbReference type="OrthoDB" id="9978834at2759"/>
<dbReference type="OMA" id="FEYINPR"/>
<keyword evidence="4" id="KW-1133">Transmembrane helix</keyword>
<dbReference type="GO" id="GO:0017156">
    <property type="term" value="P:calcium-ion regulated exocytosis"/>
    <property type="evidence" value="ECO:0007669"/>
    <property type="project" value="TreeGrafter"/>
</dbReference>
<evidence type="ECO:0000256" key="3">
    <source>
        <dbReference type="ARBA" id="ARBA00022837"/>
    </source>
</evidence>
<feature type="domain" description="EF-hand" evidence="5">
    <location>
        <begin position="283"/>
        <end position="318"/>
    </location>
</feature>
<dbReference type="PROSITE" id="PS50222">
    <property type="entry name" value="EF_HAND_2"/>
    <property type="match status" value="2"/>
</dbReference>
<evidence type="ECO:0000259" key="5">
    <source>
        <dbReference type="PROSITE" id="PS50222"/>
    </source>
</evidence>
<dbReference type="SMART" id="SM00054">
    <property type="entry name" value="EFh"/>
    <property type="match status" value="4"/>
</dbReference>
<dbReference type="Pfam" id="PF13499">
    <property type="entry name" value="EF-hand_7"/>
    <property type="match status" value="1"/>
</dbReference>
<evidence type="ECO:0000313" key="6">
    <source>
        <dbReference type="Proteomes" id="UP000694843"/>
    </source>
</evidence>
<dbReference type="AlphaFoldDB" id="A0A8B7PKF7"/>
<dbReference type="PROSITE" id="PS00018">
    <property type="entry name" value="EF_HAND_1"/>
    <property type="match status" value="3"/>
</dbReference>
<keyword evidence="4" id="KW-0472">Membrane</keyword>
<dbReference type="InterPro" id="IPR011992">
    <property type="entry name" value="EF-hand-dom_pair"/>
</dbReference>
<sequence length="331" mass="37375">MRRTLRRIRTEQIFFLLGSCAVAGLLMCLILHVPLRSKQVSAMHSAERTPRAAAAIHEEVLKIAQAAAERAEIRNSKQILGPKEILSQAFKRCDTDGSLGLSRSETEACVQQQVTLHLTQAIRENFFIFTALDVDPRNGEVSWQEHLTHFLRKRGYDADFIAAHLDNLKDLKREEKESIMRDKAAWSEAARSDPDTLTLDEFLAFHHPESSHGAILAKVEELLYFLDTNGDGALTKEEYCQSNQGAQLTQCLQERFLEVDQNADGKIERRELVLYRDPRHPHHSRLEADRLFAAADTDADGSLSLPELLTHSSLFVSSKMVDVAGSFHNEF</sequence>
<organism evidence="6 7">
    <name type="scientific">Hyalella azteca</name>
    <name type="common">Amphipod</name>
    <dbReference type="NCBI Taxonomy" id="294128"/>
    <lineage>
        <taxon>Eukaryota</taxon>
        <taxon>Metazoa</taxon>
        <taxon>Ecdysozoa</taxon>
        <taxon>Arthropoda</taxon>
        <taxon>Crustacea</taxon>
        <taxon>Multicrustacea</taxon>
        <taxon>Malacostraca</taxon>
        <taxon>Eumalacostraca</taxon>
        <taxon>Peracarida</taxon>
        <taxon>Amphipoda</taxon>
        <taxon>Senticaudata</taxon>
        <taxon>Talitrida</taxon>
        <taxon>Talitroidea</taxon>
        <taxon>Hyalellidae</taxon>
        <taxon>Hyalella</taxon>
    </lineage>
</organism>
<dbReference type="CTD" id="42303"/>
<evidence type="ECO:0000256" key="2">
    <source>
        <dbReference type="ARBA" id="ARBA00022737"/>
    </source>
</evidence>
<dbReference type="GeneID" id="108682066"/>
<gene>
    <name evidence="7" type="primary">LOC108682066</name>
</gene>
<dbReference type="Gene3D" id="1.10.238.10">
    <property type="entry name" value="EF-hand"/>
    <property type="match status" value="2"/>
</dbReference>
<dbReference type="KEGG" id="hazt:108682066"/>
<keyword evidence="1" id="KW-0479">Metal-binding</keyword>
<accession>A0A8B7PKF7</accession>
<proteinExistence type="predicted"/>
<name>A0A8B7PKF7_HYAAZ</name>
<dbReference type="Proteomes" id="UP000694843">
    <property type="component" value="Unplaced"/>
</dbReference>
<reference evidence="7" key="1">
    <citation type="submission" date="2025-08" db="UniProtKB">
        <authorList>
            <consortium name="RefSeq"/>
        </authorList>
    </citation>
    <scope>IDENTIFICATION</scope>
    <source>
        <tissue evidence="7">Whole organism</tissue>
    </source>
</reference>
<keyword evidence="2" id="KW-0677">Repeat</keyword>
<evidence type="ECO:0000256" key="1">
    <source>
        <dbReference type="ARBA" id="ARBA00022723"/>
    </source>
</evidence>